<protein>
    <submittedName>
        <fullName evidence="1">Uncharacterized protein</fullName>
    </submittedName>
</protein>
<evidence type="ECO:0000313" key="1">
    <source>
        <dbReference type="EMBL" id="KAI0088837.1"/>
    </source>
</evidence>
<accession>A0ACB8U389</accession>
<organism evidence="1 2">
    <name type="scientific">Irpex rosettiformis</name>
    <dbReference type="NCBI Taxonomy" id="378272"/>
    <lineage>
        <taxon>Eukaryota</taxon>
        <taxon>Fungi</taxon>
        <taxon>Dikarya</taxon>
        <taxon>Basidiomycota</taxon>
        <taxon>Agaricomycotina</taxon>
        <taxon>Agaricomycetes</taxon>
        <taxon>Polyporales</taxon>
        <taxon>Irpicaceae</taxon>
        <taxon>Irpex</taxon>
    </lineage>
</organism>
<evidence type="ECO:0000313" key="2">
    <source>
        <dbReference type="Proteomes" id="UP001055072"/>
    </source>
</evidence>
<name>A0ACB8U389_9APHY</name>
<gene>
    <name evidence="1" type="ORF">BDY19DRAFT_906337</name>
</gene>
<dbReference type="Proteomes" id="UP001055072">
    <property type="component" value="Unassembled WGS sequence"/>
</dbReference>
<reference evidence="1" key="1">
    <citation type="journal article" date="2021" name="Environ. Microbiol.">
        <title>Gene family expansions and transcriptome signatures uncover fungal adaptations to wood decay.</title>
        <authorList>
            <person name="Hage H."/>
            <person name="Miyauchi S."/>
            <person name="Viragh M."/>
            <person name="Drula E."/>
            <person name="Min B."/>
            <person name="Chaduli D."/>
            <person name="Navarro D."/>
            <person name="Favel A."/>
            <person name="Norest M."/>
            <person name="Lesage-Meessen L."/>
            <person name="Balint B."/>
            <person name="Merenyi Z."/>
            <person name="de Eugenio L."/>
            <person name="Morin E."/>
            <person name="Martinez A.T."/>
            <person name="Baldrian P."/>
            <person name="Stursova M."/>
            <person name="Martinez M.J."/>
            <person name="Novotny C."/>
            <person name="Magnuson J.K."/>
            <person name="Spatafora J.W."/>
            <person name="Maurice S."/>
            <person name="Pangilinan J."/>
            <person name="Andreopoulos W."/>
            <person name="LaButti K."/>
            <person name="Hundley H."/>
            <person name="Na H."/>
            <person name="Kuo A."/>
            <person name="Barry K."/>
            <person name="Lipzen A."/>
            <person name="Henrissat B."/>
            <person name="Riley R."/>
            <person name="Ahrendt S."/>
            <person name="Nagy L.G."/>
            <person name="Grigoriev I.V."/>
            <person name="Martin F."/>
            <person name="Rosso M.N."/>
        </authorList>
    </citation>
    <scope>NUCLEOTIDE SEQUENCE</scope>
    <source>
        <strain evidence="1">CBS 384.51</strain>
    </source>
</reference>
<proteinExistence type="predicted"/>
<keyword evidence="2" id="KW-1185">Reference proteome</keyword>
<sequence>MSRPSTPHRPTRLVESTTADDQSPPKPSRTSAIEFAEPSIPSGSTPPSPTRGRMTLRYPSTLSRDPKRVPLHKRGKSRTYETMEDLLREAGYKETRIFTPETERAEGAGEGLGRTASRVVEYLTGLVPGMNRSEEQLVQEDSKSSEVSQLWSMPPSPLAGGRNRVLPPDLDTSKEFTTRERASAPGSPRFGPGRGRLSHEQSLRPRPSASDSLRAYAQLSAAQGYLRHMSSTPNFKKNPRLISESGESDMTSVRLPSRARGRDRPFEEQPPLPSGWFDSVTKAVLGSPSTNAHVGQPRPSSRASARPSVRMQQRTSPHPASNDQTNKVRPMVSLRSQTAPGAVNTVKVVCQSAPSSRSSSRIGQRLTFAADQSGTLRRDSRSRAPRRSRGEQTDALPSLASTLLEDDSWGSQWMDGKRIPSIAIEDTDYSDDDDGELNLAQLLLPPKRQKSIRSLRQHLHRSESARGSRTPLSRPLEPYILDDDDDVASRRKDRSREGRTHRWTSSDEGSGWEGSNLPGVDQQGPRRRRGLPNAWSSLATGR</sequence>
<comment type="caution">
    <text evidence="1">The sequence shown here is derived from an EMBL/GenBank/DDBJ whole genome shotgun (WGS) entry which is preliminary data.</text>
</comment>
<dbReference type="EMBL" id="MU274912">
    <property type="protein sequence ID" value="KAI0088837.1"/>
    <property type="molecule type" value="Genomic_DNA"/>
</dbReference>